<dbReference type="PANTHER" id="PTHR35711:SF1">
    <property type="entry name" value="ECTODERMAL, ISOFORM F"/>
    <property type="match status" value="1"/>
</dbReference>
<feature type="region of interest" description="Disordered" evidence="6">
    <location>
        <begin position="396"/>
        <end position="460"/>
    </location>
</feature>
<keyword evidence="8" id="KW-0436">Ligase</keyword>
<evidence type="ECO:0000313" key="8">
    <source>
        <dbReference type="EMBL" id="CAK6980453.1"/>
    </source>
</evidence>
<feature type="compositionally biased region" description="Basic residues" evidence="6">
    <location>
        <begin position="437"/>
        <end position="453"/>
    </location>
</feature>
<dbReference type="AlphaFoldDB" id="A0AAV1Q8Q8"/>
<evidence type="ECO:0000256" key="5">
    <source>
        <dbReference type="SAM" id="Coils"/>
    </source>
</evidence>
<dbReference type="GO" id="GO:0003677">
    <property type="term" value="F:DNA binding"/>
    <property type="evidence" value="ECO:0007669"/>
    <property type="project" value="InterPro"/>
</dbReference>
<dbReference type="GO" id="GO:0008270">
    <property type="term" value="F:zinc ion binding"/>
    <property type="evidence" value="ECO:0007669"/>
    <property type="project" value="UniProtKB-KW"/>
</dbReference>
<evidence type="ECO:0000256" key="2">
    <source>
        <dbReference type="ARBA" id="ARBA00022771"/>
    </source>
</evidence>
<feature type="region of interest" description="Disordered" evidence="6">
    <location>
        <begin position="21"/>
        <end position="56"/>
    </location>
</feature>
<feature type="coiled-coil region" evidence="5">
    <location>
        <begin position="586"/>
        <end position="617"/>
    </location>
</feature>
<evidence type="ECO:0000259" key="7">
    <source>
        <dbReference type="PROSITE" id="PS51058"/>
    </source>
</evidence>
<dbReference type="Pfam" id="PF02008">
    <property type="entry name" value="zf-CXXC"/>
    <property type="match status" value="2"/>
</dbReference>
<gene>
    <name evidence="8" type="ORF">FSCOSCO3_A008806</name>
</gene>
<dbReference type="PROSITE" id="PS51058">
    <property type="entry name" value="ZF_CXXC"/>
    <property type="match status" value="2"/>
</dbReference>
<keyword evidence="9" id="KW-1185">Reference proteome</keyword>
<feature type="compositionally biased region" description="Basic residues" evidence="6">
    <location>
        <begin position="408"/>
        <end position="421"/>
    </location>
</feature>
<name>A0AAV1Q8Q8_SCOSC</name>
<dbReference type="EMBL" id="CAWUFR010000689">
    <property type="protein sequence ID" value="CAK6980453.1"/>
    <property type="molecule type" value="Genomic_DNA"/>
</dbReference>
<organism evidence="8 9">
    <name type="scientific">Scomber scombrus</name>
    <name type="common">Atlantic mackerel</name>
    <name type="synonym">Scomber vernalis</name>
    <dbReference type="NCBI Taxonomy" id="13677"/>
    <lineage>
        <taxon>Eukaryota</taxon>
        <taxon>Metazoa</taxon>
        <taxon>Chordata</taxon>
        <taxon>Craniata</taxon>
        <taxon>Vertebrata</taxon>
        <taxon>Euteleostomi</taxon>
        <taxon>Actinopterygii</taxon>
        <taxon>Neopterygii</taxon>
        <taxon>Teleostei</taxon>
        <taxon>Neoteleostei</taxon>
        <taxon>Acanthomorphata</taxon>
        <taxon>Pelagiaria</taxon>
        <taxon>Scombriformes</taxon>
        <taxon>Scombridae</taxon>
        <taxon>Scomber</taxon>
    </lineage>
</organism>
<evidence type="ECO:0000256" key="6">
    <source>
        <dbReference type="SAM" id="MobiDB-lite"/>
    </source>
</evidence>
<proteinExistence type="predicted"/>
<feature type="region of interest" description="Disordered" evidence="6">
    <location>
        <begin position="176"/>
        <end position="205"/>
    </location>
</feature>
<reference evidence="8 9" key="1">
    <citation type="submission" date="2024-01" db="EMBL/GenBank/DDBJ databases">
        <authorList>
            <person name="Alioto T."/>
            <person name="Alioto T."/>
            <person name="Gomez Garrido J."/>
        </authorList>
    </citation>
    <scope>NUCLEOTIDE SEQUENCE [LARGE SCALE GENOMIC DNA]</scope>
</reference>
<keyword evidence="5" id="KW-0175">Coiled coil</keyword>
<dbReference type="PANTHER" id="PTHR35711">
    <property type="entry name" value="EXPRESSED PROTEIN"/>
    <property type="match status" value="1"/>
</dbReference>
<dbReference type="GO" id="GO:0016874">
    <property type="term" value="F:ligase activity"/>
    <property type="evidence" value="ECO:0007669"/>
    <property type="project" value="UniProtKB-KW"/>
</dbReference>
<feature type="domain" description="CXXC-type" evidence="7">
    <location>
        <begin position="314"/>
        <end position="364"/>
    </location>
</feature>
<evidence type="ECO:0000256" key="3">
    <source>
        <dbReference type="ARBA" id="ARBA00022833"/>
    </source>
</evidence>
<accession>A0AAV1Q8Q8</accession>
<feature type="compositionally biased region" description="Basic and acidic residues" evidence="6">
    <location>
        <begin position="188"/>
        <end position="197"/>
    </location>
</feature>
<protein>
    <submittedName>
        <fullName evidence="8">DNA ligase 1-like isoform X2</fullName>
    </submittedName>
</protein>
<dbReference type="Proteomes" id="UP001314229">
    <property type="component" value="Unassembled WGS sequence"/>
</dbReference>
<keyword evidence="3" id="KW-0862">Zinc</keyword>
<keyword evidence="1" id="KW-0479">Metal-binding</keyword>
<feature type="region of interest" description="Disordered" evidence="6">
    <location>
        <begin position="790"/>
        <end position="813"/>
    </location>
</feature>
<feature type="region of interest" description="Disordered" evidence="6">
    <location>
        <begin position="281"/>
        <end position="316"/>
    </location>
</feature>
<feature type="compositionally biased region" description="Basic and acidic residues" evidence="6">
    <location>
        <begin position="84"/>
        <end position="96"/>
    </location>
</feature>
<dbReference type="InterPro" id="IPR002857">
    <property type="entry name" value="Znf_CXXC"/>
</dbReference>
<evidence type="ECO:0000256" key="1">
    <source>
        <dbReference type="ARBA" id="ARBA00022723"/>
    </source>
</evidence>
<comment type="caution">
    <text evidence="8">The sequence shown here is derived from an EMBL/GenBank/DDBJ whole genome shotgun (WGS) entry which is preliminary data.</text>
</comment>
<feature type="compositionally biased region" description="Basic residues" evidence="6">
    <location>
        <begin position="284"/>
        <end position="294"/>
    </location>
</feature>
<feature type="compositionally biased region" description="Low complexity" evidence="6">
    <location>
        <begin position="396"/>
        <end position="407"/>
    </location>
</feature>
<evidence type="ECO:0000256" key="4">
    <source>
        <dbReference type="PROSITE-ProRule" id="PRU00509"/>
    </source>
</evidence>
<evidence type="ECO:0000313" key="9">
    <source>
        <dbReference type="Proteomes" id="UP001314229"/>
    </source>
</evidence>
<feature type="region of interest" description="Disordered" evidence="6">
    <location>
        <begin position="84"/>
        <end position="118"/>
    </location>
</feature>
<keyword evidence="2 4" id="KW-0863">Zinc-finger</keyword>
<sequence>MEVMQLDDLSLGAGLVVQDMKEQELHPTRQQEAPNRSINGGVAVETELEEETRRKKEKERWKQLFPEIKKCIIVITRSRPEKLDMLKLKEERRKEEEEKEEGEEEGGGKSADPEPACDWMKPLELHDVSNKSKRFVKKVEVKVSSNNRCRREKKNPPSIVFKKVGGDQWVLRTSKVKKEKEEEEEEKKEEKKEDKGGDASQPKQIKRRNSCSRCAACLREDCGKCTHCLDKRKFGGQDKKKQRCMLRVCLVVTIEAAKETVTTTTLTNTVTTATPADTVTTATRSHHHHHHQGKKLTCQKDTTEEEEEEKKKEERKQRLWERNSCSRCAACLREDCGKCMHCLDKRKFGGQDKKKKRCMLRVCLVVETTSASKLRKTIEAAKETVTTTTLTNTVTTATPADTVTTATRSHHHHHHQGKKLTRQKDTTEEEEEEKKKEERKRRLWERRKAKRRQSKEDEFPPELLKELEKVEKKMQEEEQKKEAQTPKFPAEELLNGTHIQLNLTLDGSHFYPSILSDSDFSSLSALLPEEGSVLHMSTGLTYIPPPPAPPSLHPLPLKEPKEEEQAVDIDEYGRTGGKGEAEDWVMEEEEERAAGQIKEEEEEEAEWMMENEKECREGVTEEGKYYDIQVEVPGFNSDKETLMASSDRSEITDDVTAKVTDDVTAFYPPELISLSSGSVSLLGGSGGEVTSGRGLLRLLRELRRTVLPAHWVAVVADGPLLQLLQCSRLSSMLTTIIHIQPDLCFFITLVSLLLELEKLVVCRGSRVRCCHLLVAPPCFTCLPCLIGGDEEEDEDEDDDEEEEEEESSADNTP</sequence>
<feature type="domain" description="CXXC-type" evidence="7">
    <location>
        <begin position="204"/>
        <end position="250"/>
    </location>
</feature>